<dbReference type="Pfam" id="PF00102">
    <property type="entry name" value="Y_phosphatase"/>
    <property type="match status" value="2"/>
</dbReference>
<reference evidence="5" key="2">
    <citation type="submission" date="2021-10" db="EMBL/GenBank/DDBJ databases">
        <title>Phylogenomics reveals ancestral predisposition of the termite-cultivated fungus Termitomyces towards a domesticated lifestyle.</title>
        <authorList>
            <person name="Auxier B."/>
            <person name="Grum-Grzhimaylo A."/>
            <person name="Cardenas M.E."/>
            <person name="Lodge J.D."/>
            <person name="Laessoe T."/>
            <person name="Pedersen O."/>
            <person name="Smith M.E."/>
            <person name="Kuyper T.W."/>
            <person name="Franco-Molano E.A."/>
            <person name="Baroni T.J."/>
            <person name="Aanen D.K."/>
        </authorList>
    </citation>
    <scope>NUCLEOTIDE SEQUENCE</scope>
    <source>
        <strain evidence="5">D49</strain>
    </source>
</reference>
<feature type="domain" description="Tyrosine specific protein phosphatases" evidence="4">
    <location>
        <begin position="325"/>
        <end position="430"/>
    </location>
</feature>
<evidence type="ECO:0008006" key="7">
    <source>
        <dbReference type="Google" id="ProtNLM"/>
    </source>
</evidence>
<feature type="compositionally biased region" description="Low complexity" evidence="2">
    <location>
        <begin position="9"/>
        <end position="20"/>
    </location>
</feature>
<dbReference type="SMART" id="SM00404">
    <property type="entry name" value="PTPc_motif"/>
    <property type="match status" value="1"/>
</dbReference>
<feature type="region of interest" description="Disordered" evidence="2">
    <location>
        <begin position="1"/>
        <end position="33"/>
    </location>
</feature>
<comment type="caution">
    <text evidence="5">The sequence shown here is derived from an EMBL/GenBank/DDBJ whole genome shotgun (WGS) entry which is preliminary data.</text>
</comment>
<evidence type="ECO:0000256" key="2">
    <source>
        <dbReference type="SAM" id="MobiDB-lite"/>
    </source>
</evidence>
<evidence type="ECO:0000313" key="5">
    <source>
        <dbReference type="EMBL" id="KAG5635918.1"/>
    </source>
</evidence>
<sequence>PVTAWGKKPVMGPTVVTGTVKSSDQSTMKSNTTRVPQWLEKHTSSAYMNSINQELSAREEKRMLARYLSCHPPPTGVEDGTPSPNPRRSSKLSDCISKLMSSKISTVPRPAPHIHYSVVIANQDQNQIYNRYGDIHPYDRTRVVVQKDPLHRGEDQSLEQGKYLNASWVLERYGHKWWIASQAPLPNTSHTFLSLFLQQSTSPPHSILSGSTSQSRPRTIVQLTNDVEGGRRKAHPYFPAQVGQSFMIPSEDPEEAPLKVTLRKQQSIPDARCVCSTVSVLPVPLSRSSVDGTIEDQLPVTFQHLLYTSWPDHGVPKDEDRASLLAFLRLVDSTNRDTTLAPTPDPDPDPPVVVGCSAGVGRTGSFIALSSLLRHFGFLPPPGSPSPSSSIPESPLGPLPSHLSEDLVLQEIDFLREQRPAMVQRNEQTLLIYQILASTFS</sequence>
<dbReference type="PROSITE" id="PS50056">
    <property type="entry name" value="TYR_PHOSPHATASE_2"/>
    <property type="match status" value="1"/>
</dbReference>
<dbReference type="SMART" id="SM00194">
    <property type="entry name" value="PTPc"/>
    <property type="match status" value="1"/>
</dbReference>
<keyword evidence="6" id="KW-1185">Reference proteome</keyword>
<dbReference type="Proteomes" id="UP000717328">
    <property type="component" value="Unassembled WGS sequence"/>
</dbReference>
<dbReference type="PROSITE" id="PS50055">
    <property type="entry name" value="TYR_PHOSPHATASE_PTP"/>
    <property type="match status" value="1"/>
</dbReference>
<dbReference type="Gene3D" id="3.90.190.10">
    <property type="entry name" value="Protein tyrosine phosphatase superfamily"/>
    <property type="match status" value="1"/>
</dbReference>
<evidence type="ECO:0000259" key="3">
    <source>
        <dbReference type="PROSITE" id="PS50055"/>
    </source>
</evidence>
<dbReference type="EMBL" id="JABCKI010006002">
    <property type="protein sequence ID" value="KAG5635918.1"/>
    <property type="molecule type" value="Genomic_DNA"/>
</dbReference>
<proteinExistence type="inferred from homology"/>
<organism evidence="5 6">
    <name type="scientific">Sphagnurus paluster</name>
    <dbReference type="NCBI Taxonomy" id="117069"/>
    <lineage>
        <taxon>Eukaryota</taxon>
        <taxon>Fungi</taxon>
        <taxon>Dikarya</taxon>
        <taxon>Basidiomycota</taxon>
        <taxon>Agaricomycotina</taxon>
        <taxon>Agaricomycetes</taxon>
        <taxon>Agaricomycetidae</taxon>
        <taxon>Agaricales</taxon>
        <taxon>Tricholomatineae</taxon>
        <taxon>Lyophyllaceae</taxon>
        <taxon>Sphagnurus</taxon>
    </lineage>
</organism>
<evidence type="ECO:0000313" key="6">
    <source>
        <dbReference type="Proteomes" id="UP000717328"/>
    </source>
</evidence>
<dbReference type="InterPro" id="IPR029021">
    <property type="entry name" value="Prot-tyrosine_phosphatase-like"/>
</dbReference>
<dbReference type="PRINTS" id="PR00700">
    <property type="entry name" value="PRTYPHPHTASE"/>
</dbReference>
<accession>A0A9P7FPS5</accession>
<evidence type="ECO:0000256" key="1">
    <source>
        <dbReference type="ARBA" id="ARBA00009649"/>
    </source>
</evidence>
<comment type="similarity">
    <text evidence="1">Belongs to the protein-tyrosine phosphatase family. Non-receptor class subfamily.</text>
</comment>
<feature type="domain" description="Tyrosine-protein phosphatase" evidence="3">
    <location>
        <begin position="100"/>
        <end position="439"/>
    </location>
</feature>
<dbReference type="CDD" id="cd00047">
    <property type="entry name" value="PTPc"/>
    <property type="match status" value="1"/>
</dbReference>
<evidence type="ECO:0000259" key="4">
    <source>
        <dbReference type="PROSITE" id="PS50056"/>
    </source>
</evidence>
<dbReference type="InterPro" id="IPR003595">
    <property type="entry name" value="Tyr_Pase_cat"/>
</dbReference>
<dbReference type="PANTHER" id="PTHR19134">
    <property type="entry name" value="RECEPTOR-TYPE TYROSINE-PROTEIN PHOSPHATASE"/>
    <property type="match status" value="1"/>
</dbReference>
<gene>
    <name evidence="5" type="ORF">H0H81_009680</name>
</gene>
<dbReference type="PANTHER" id="PTHR19134:SF449">
    <property type="entry name" value="TYROSINE-PROTEIN PHOSPHATASE 1"/>
    <property type="match status" value="1"/>
</dbReference>
<dbReference type="InterPro" id="IPR050348">
    <property type="entry name" value="Protein-Tyr_Phosphatase"/>
</dbReference>
<protein>
    <recommendedName>
        <fullName evidence="7">Phosphatases II</fullName>
    </recommendedName>
</protein>
<dbReference type="AlphaFoldDB" id="A0A9P7FPS5"/>
<dbReference type="OrthoDB" id="10253954at2759"/>
<name>A0A9P7FPS5_9AGAR</name>
<feature type="region of interest" description="Disordered" evidence="2">
    <location>
        <begin position="70"/>
        <end position="91"/>
    </location>
</feature>
<dbReference type="InterPro" id="IPR000242">
    <property type="entry name" value="PTP_cat"/>
</dbReference>
<dbReference type="GO" id="GO:0004725">
    <property type="term" value="F:protein tyrosine phosphatase activity"/>
    <property type="evidence" value="ECO:0007669"/>
    <property type="project" value="InterPro"/>
</dbReference>
<dbReference type="SUPFAM" id="SSF52799">
    <property type="entry name" value="(Phosphotyrosine protein) phosphatases II"/>
    <property type="match status" value="1"/>
</dbReference>
<reference evidence="5" key="1">
    <citation type="submission" date="2021-02" db="EMBL/GenBank/DDBJ databases">
        <authorList>
            <person name="Nieuwenhuis M."/>
            <person name="Van De Peppel L.J.J."/>
        </authorList>
    </citation>
    <scope>NUCLEOTIDE SEQUENCE</scope>
    <source>
        <strain evidence="5">D49</strain>
    </source>
</reference>
<feature type="compositionally biased region" description="Polar residues" evidence="2">
    <location>
        <begin position="21"/>
        <end position="33"/>
    </location>
</feature>
<dbReference type="InterPro" id="IPR000387">
    <property type="entry name" value="Tyr_Pase_dom"/>
</dbReference>
<feature type="non-terminal residue" evidence="5">
    <location>
        <position position="1"/>
    </location>
</feature>